<dbReference type="Pfam" id="PF01464">
    <property type="entry name" value="SLT"/>
    <property type="match status" value="1"/>
</dbReference>
<dbReference type="Gene3D" id="1.10.530.10">
    <property type="match status" value="1"/>
</dbReference>
<feature type="compositionally biased region" description="Gly residues" evidence="1">
    <location>
        <begin position="218"/>
        <end position="251"/>
    </location>
</feature>
<evidence type="ECO:0000313" key="4">
    <source>
        <dbReference type="Proteomes" id="UP000734823"/>
    </source>
</evidence>
<dbReference type="InterPro" id="IPR008258">
    <property type="entry name" value="Transglycosylase_SLT_dom_1"/>
</dbReference>
<evidence type="ECO:0000256" key="1">
    <source>
        <dbReference type="SAM" id="MobiDB-lite"/>
    </source>
</evidence>
<dbReference type="EMBL" id="JABVED010000002">
    <property type="protein sequence ID" value="MBC6446737.1"/>
    <property type="molecule type" value="Genomic_DNA"/>
</dbReference>
<reference evidence="3 4" key="1">
    <citation type="submission" date="2020-06" db="EMBL/GenBank/DDBJ databases">
        <title>Actinokineospora xiongansis sp. nov., isolated from soil of Baiyangdian.</title>
        <authorList>
            <person name="Zhang X."/>
        </authorList>
    </citation>
    <scope>NUCLEOTIDE SEQUENCE [LARGE SCALE GENOMIC DNA]</scope>
    <source>
        <strain evidence="3 4">HBU206404</strain>
    </source>
</reference>
<dbReference type="InterPro" id="IPR036689">
    <property type="entry name" value="ESAT-6-like_sf"/>
</dbReference>
<accession>A0ABR7L322</accession>
<dbReference type="SUPFAM" id="SSF140453">
    <property type="entry name" value="EsxAB dimer-like"/>
    <property type="match status" value="1"/>
</dbReference>
<feature type="domain" description="Transglycosylase SLT" evidence="2">
    <location>
        <begin position="281"/>
        <end position="358"/>
    </location>
</feature>
<dbReference type="CDD" id="cd13402">
    <property type="entry name" value="LT_TF-like"/>
    <property type="match status" value="1"/>
</dbReference>
<dbReference type="Proteomes" id="UP000734823">
    <property type="component" value="Unassembled WGS sequence"/>
</dbReference>
<feature type="region of interest" description="Disordered" evidence="1">
    <location>
        <begin position="177"/>
        <end position="260"/>
    </location>
</feature>
<comment type="caution">
    <text evidence="3">The sequence shown here is derived from an EMBL/GenBank/DDBJ whole genome shotgun (WGS) entry which is preliminary data.</text>
</comment>
<dbReference type="RefSeq" id="WP_187218852.1">
    <property type="nucleotide sequence ID" value="NZ_JABVED010000002.1"/>
</dbReference>
<organism evidence="3 4">
    <name type="scientific">Actinokineospora xionganensis</name>
    <dbReference type="NCBI Taxonomy" id="2684470"/>
    <lineage>
        <taxon>Bacteria</taxon>
        <taxon>Bacillati</taxon>
        <taxon>Actinomycetota</taxon>
        <taxon>Actinomycetes</taxon>
        <taxon>Pseudonocardiales</taxon>
        <taxon>Pseudonocardiaceae</taxon>
        <taxon>Actinokineospora</taxon>
    </lineage>
</organism>
<protein>
    <submittedName>
        <fullName evidence="3">WXG100 family type VII secretion target</fullName>
    </submittedName>
</protein>
<feature type="compositionally biased region" description="Low complexity" evidence="1">
    <location>
        <begin position="201"/>
        <end position="212"/>
    </location>
</feature>
<dbReference type="InterPro" id="IPR023346">
    <property type="entry name" value="Lysozyme-like_dom_sf"/>
</dbReference>
<dbReference type="SUPFAM" id="SSF53955">
    <property type="entry name" value="Lysozyme-like"/>
    <property type="match status" value="1"/>
</dbReference>
<proteinExistence type="predicted"/>
<keyword evidence="4" id="KW-1185">Reference proteome</keyword>
<evidence type="ECO:0000259" key="2">
    <source>
        <dbReference type="Pfam" id="PF01464"/>
    </source>
</evidence>
<sequence length="375" mass="37767">MTARDAVAGLGGTAAQLAAQAEPVYRAQPAAIGDMAGQFTGSATGATDSAKTVSTSVGDLDGAWQGASADAFVAYMAKFDQAATSLTEAMTAVAADLRAAVTGLQGAKDALEGVFGELHDSATAWLNANADKTADEKRRHLDNLAAGYQGRVTAQLDNAEQAVSTAAAAVRGRTVDPKFSAIPDPGTQTFTPAPGKPIEWTPTQPRQTSPSSSDKHPGGSGSGDSGGGSGSGTGSGGGGGGGGAMGSSGGPPAGPPPGNVQEWIKEAIEVLRARGINVSEKDAQLIWEIIQHESGGNPNAQNNWDSNAAKGTPSKGLMQCIDPTFQAHKLPGHDDIWNPVDNICAGVNYAISRYGSLANVPGIKATHGGGGYVGY</sequence>
<evidence type="ECO:0000313" key="3">
    <source>
        <dbReference type="EMBL" id="MBC6446737.1"/>
    </source>
</evidence>
<dbReference type="Gene3D" id="1.10.287.1060">
    <property type="entry name" value="ESAT-6-like"/>
    <property type="match status" value="1"/>
</dbReference>
<gene>
    <name evidence="3" type="ORF">GPZ80_06050</name>
</gene>
<dbReference type="Pfam" id="PF06013">
    <property type="entry name" value="WXG100"/>
    <property type="match status" value="1"/>
</dbReference>
<name>A0ABR7L322_9PSEU</name>
<dbReference type="NCBIfam" id="TIGR03930">
    <property type="entry name" value="WXG100_ESAT6"/>
    <property type="match status" value="1"/>
</dbReference>
<dbReference type="InterPro" id="IPR010310">
    <property type="entry name" value="T7SS_ESAT-6-like"/>
</dbReference>